<dbReference type="PANTHER" id="PTHR30075">
    <property type="entry name" value="GLYCYL-TRNA SYNTHETASE"/>
    <property type="match status" value="1"/>
</dbReference>
<proteinExistence type="inferred from homology"/>
<dbReference type="Proteomes" id="UP000269374">
    <property type="component" value="Chromosome"/>
</dbReference>
<keyword evidence="3 10" id="KW-0963">Cytoplasm</keyword>
<organism evidence="12 13">
    <name type="scientific">Lactococcus allomyrinae</name>
    <dbReference type="NCBI Taxonomy" id="2419773"/>
    <lineage>
        <taxon>Bacteria</taxon>
        <taxon>Bacillati</taxon>
        <taxon>Bacillota</taxon>
        <taxon>Bacilli</taxon>
        <taxon>Lactobacillales</taxon>
        <taxon>Streptococcaceae</taxon>
        <taxon>Lactococcus</taxon>
    </lineage>
</organism>
<evidence type="ECO:0000256" key="2">
    <source>
        <dbReference type="ARBA" id="ARBA00008226"/>
    </source>
</evidence>
<dbReference type="PRINTS" id="PR01045">
    <property type="entry name" value="TRNASYNTHGB"/>
</dbReference>
<keyword evidence="5 10" id="KW-0547">Nucleotide-binding</keyword>
<evidence type="ECO:0000256" key="10">
    <source>
        <dbReference type="HAMAP-Rule" id="MF_00255"/>
    </source>
</evidence>
<dbReference type="PROSITE" id="PS50861">
    <property type="entry name" value="AA_TRNA_LIGASE_II_GLYAB"/>
    <property type="match status" value="1"/>
</dbReference>
<gene>
    <name evidence="10" type="primary">glyS</name>
    <name evidence="12" type="ORF">D7I46_03620</name>
</gene>
<dbReference type="NCBIfam" id="TIGR00211">
    <property type="entry name" value="glyS"/>
    <property type="match status" value="1"/>
</dbReference>
<sequence length="673" mass="75733">MGNYLLEIGLEEVPAHLVTPSINQLAERTQQFLLENRVQFDKIVKYSTPRRLAILVENIAETSESKDEEVKGPSAKIAKDAEGNWSKAIQGFSRGQGINPDELVLRGDYYYANKHIEGVATSDILTKIGDEVIGKMTFSTYMKWGNNDFLFVRPIQWMISLLDDVIVPFELLDVTAGRTSRGHRFLSNVEVVLNNADEYSVKLPEHFVIVDSEHRKAEISAQIMALAAERSWKVTLHKDLLEEVNNIVEYPTAFVGSFDEKYLDIPAEVLVTSMRDNQRYFEVYTADGSLAPNFISVRNGNSEYIENVISGNEKVLVARLEDAEFFWKEDQKLKIDDLVKKLAKVTFHAKIGTLTEHMARTKVIGEKLSVLTKLSSDEKEAVLRAADIYKFDLLTGMVGEFDELQGVMGEKYALLSGENVAVAVAIREHYLPTVADGILPESKVGAVLAIADKLDSILSFFNAGLIPSGSNDPYALRRAAQGLIRVIEKFDWHFDLAEFIAQFAGENHAEVLDFIRARVQKLLLERLDRYDIVEAAINSNIFDIAGMMESAYVIDSHKLHGPFKPAIENISRSINLVKKAEILGEADPVFFENEVEQKLYDTVCDLKEQWDEMPTEYKFRAIVHALAPAVELLFDNVMVMADDERIRDNRLALLGHVVDLTSSIADFSLINTK</sequence>
<evidence type="ECO:0000256" key="6">
    <source>
        <dbReference type="ARBA" id="ARBA00022840"/>
    </source>
</evidence>
<dbReference type="GO" id="GO:0006420">
    <property type="term" value="P:arginyl-tRNA aminoacylation"/>
    <property type="evidence" value="ECO:0007669"/>
    <property type="project" value="InterPro"/>
</dbReference>
<dbReference type="Pfam" id="PF02092">
    <property type="entry name" value="tRNA_synt_2f"/>
    <property type="match status" value="1"/>
</dbReference>
<dbReference type="EC" id="6.1.1.14" evidence="10"/>
<dbReference type="GO" id="GO:0006426">
    <property type="term" value="P:glycyl-tRNA aminoacylation"/>
    <property type="evidence" value="ECO:0007669"/>
    <property type="project" value="UniProtKB-UniRule"/>
</dbReference>
<protein>
    <recommendedName>
        <fullName evidence="10">Glycine--tRNA ligase beta subunit</fullName>
        <ecNumber evidence="10">6.1.1.14</ecNumber>
    </recommendedName>
    <alternativeName>
        <fullName evidence="10">Glycyl-tRNA synthetase beta subunit</fullName>
        <shortName evidence="10">GlyRS</shortName>
    </alternativeName>
</protein>
<evidence type="ECO:0000259" key="11">
    <source>
        <dbReference type="Pfam" id="PF05746"/>
    </source>
</evidence>
<dbReference type="Pfam" id="PF05746">
    <property type="entry name" value="DALR_1"/>
    <property type="match status" value="1"/>
</dbReference>
<comment type="catalytic activity">
    <reaction evidence="9 10">
        <text>tRNA(Gly) + glycine + ATP = glycyl-tRNA(Gly) + AMP + diphosphate</text>
        <dbReference type="Rhea" id="RHEA:16013"/>
        <dbReference type="Rhea" id="RHEA-COMP:9664"/>
        <dbReference type="Rhea" id="RHEA-COMP:9683"/>
        <dbReference type="ChEBI" id="CHEBI:30616"/>
        <dbReference type="ChEBI" id="CHEBI:33019"/>
        <dbReference type="ChEBI" id="CHEBI:57305"/>
        <dbReference type="ChEBI" id="CHEBI:78442"/>
        <dbReference type="ChEBI" id="CHEBI:78522"/>
        <dbReference type="ChEBI" id="CHEBI:456215"/>
        <dbReference type="EC" id="6.1.1.14"/>
    </reaction>
</comment>
<accession>A0A387B966</accession>
<dbReference type="PANTHER" id="PTHR30075:SF2">
    <property type="entry name" value="GLYCINE--TRNA LIGASE, CHLOROPLASTIC_MITOCHONDRIAL 2"/>
    <property type="match status" value="1"/>
</dbReference>
<dbReference type="HAMAP" id="MF_00255">
    <property type="entry name" value="Gly_tRNA_synth_beta"/>
    <property type="match status" value="1"/>
</dbReference>
<evidence type="ECO:0000313" key="13">
    <source>
        <dbReference type="Proteomes" id="UP000269374"/>
    </source>
</evidence>
<evidence type="ECO:0000256" key="9">
    <source>
        <dbReference type="ARBA" id="ARBA00047937"/>
    </source>
</evidence>
<keyword evidence="13" id="KW-1185">Reference proteome</keyword>
<evidence type="ECO:0000256" key="3">
    <source>
        <dbReference type="ARBA" id="ARBA00022490"/>
    </source>
</evidence>
<comment type="similarity">
    <text evidence="2 10">Belongs to the class-II aminoacyl-tRNA synthetase family.</text>
</comment>
<comment type="subunit">
    <text evidence="10">Tetramer of two alpha and two beta subunits.</text>
</comment>
<evidence type="ECO:0000313" key="12">
    <source>
        <dbReference type="EMBL" id="AYG00253.1"/>
    </source>
</evidence>
<dbReference type="InterPro" id="IPR006194">
    <property type="entry name" value="Gly-tRNA-synth_heterodimer"/>
</dbReference>
<keyword evidence="7 10" id="KW-0648">Protein biosynthesis</keyword>
<name>A0A387B966_9LACT</name>
<dbReference type="SUPFAM" id="SSF109604">
    <property type="entry name" value="HD-domain/PDEase-like"/>
    <property type="match status" value="1"/>
</dbReference>
<keyword evidence="4 10" id="KW-0436">Ligase</keyword>
<evidence type="ECO:0000256" key="5">
    <source>
        <dbReference type="ARBA" id="ARBA00022741"/>
    </source>
</evidence>
<dbReference type="KEGG" id="lact:D7I46_03620"/>
<dbReference type="GO" id="GO:0005829">
    <property type="term" value="C:cytosol"/>
    <property type="evidence" value="ECO:0007669"/>
    <property type="project" value="TreeGrafter"/>
</dbReference>
<dbReference type="InterPro" id="IPR008909">
    <property type="entry name" value="DALR_anticod-bd"/>
</dbReference>
<dbReference type="AlphaFoldDB" id="A0A387B966"/>
<evidence type="ECO:0000256" key="8">
    <source>
        <dbReference type="ARBA" id="ARBA00023146"/>
    </source>
</evidence>
<evidence type="ECO:0000256" key="7">
    <source>
        <dbReference type="ARBA" id="ARBA00022917"/>
    </source>
</evidence>
<dbReference type="InterPro" id="IPR015944">
    <property type="entry name" value="Gly-tRNA-synth_bsu"/>
</dbReference>
<evidence type="ECO:0000256" key="1">
    <source>
        <dbReference type="ARBA" id="ARBA00004496"/>
    </source>
</evidence>
<evidence type="ECO:0000256" key="4">
    <source>
        <dbReference type="ARBA" id="ARBA00022598"/>
    </source>
</evidence>
<dbReference type="GO" id="GO:0004820">
    <property type="term" value="F:glycine-tRNA ligase activity"/>
    <property type="evidence" value="ECO:0007669"/>
    <property type="project" value="UniProtKB-UniRule"/>
</dbReference>
<keyword evidence="6 10" id="KW-0067">ATP-binding</keyword>
<dbReference type="GO" id="GO:0005524">
    <property type="term" value="F:ATP binding"/>
    <property type="evidence" value="ECO:0007669"/>
    <property type="project" value="UniProtKB-UniRule"/>
</dbReference>
<dbReference type="EMBL" id="CP032627">
    <property type="protein sequence ID" value="AYG00253.1"/>
    <property type="molecule type" value="Genomic_DNA"/>
</dbReference>
<feature type="domain" description="DALR anticodon binding" evidence="11">
    <location>
        <begin position="570"/>
        <end position="657"/>
    </location>
</feature>
<dbReference type="RefSeq" id="WP_120771641.1">
    <property type="nucleotide sequence ID" value="NZ_CP032627.1"/>
</dbReference>
<dbReference type="OrthoDB" id="9775440at2"/>
<dbReference type="GO" id="GO:0004814">
    <property type="term" value="F:arginine-tRNA ligase activity"/>
    <property type="evidence" value="ECO:0007669"/>
    <property type="project" value="InterPro"/>
</dbReference>
<keyword evidence="8 10" id="KW-0030">Aminoacyl-tRNA synthetase</keyword>
<comment type="subcellular location">
    <subcellularLocation>
        <location evidence="1 10">Cytoplasm</location>
    </subcellularLocation>
</comment>
<reference evidence="12 13" key="1">
    <citation type="submission" date="2018-09" db="EMBL/GenBank/DDBJ databases">
        <title>Genome sequencing of strain 1JSPR-7.</title>
        <authorList>
            <person name="Heo J."/>
            <person name="Kim S.-J."/>
            <person name="Kwon S.-W."/>
        </authorList>
    </citation>
    <scope>NUCLEOTIDE SEQUENCE [LARGE SCALE GENOMIC DNA]</scope>
    <source>
        <strain evidence="12 13">1JSPR-7</strain>
    </source>
</reference>